<keyword evidence="1" id="KW-0175">Coiled coil</keyword>
<evidence type="ECO:0000256" key="2">
    <source>
        <dbReference type="SAM" id="Phobius"/>
    </source>
</evidence>
<comment type="caution">
    <text evidence="3">The sequence shown here is derived from an EMBL/GenBank/DDBJ whole genome shotgun (WGS) entry which is preliminary data.</text>
</comment>
<reference evidence="4" key="1">
    <citation type="journal article" date="2019" name="Int. J. Syst. Evol. Microbiol.">
        <title>The Global Catalogue of Microorganisms (GCM) 10K type strain sequencing project: providing services to taxonomists for standard genome sequencing and annotation.</title>
        <authorList>
            <consortium name="The Broad Institute Genomics Platform"/>
            <consortium name="The Broad Institute Genome Sequencing Center for Infectious Disease"/>
            <person name="Wu L."/>
            <person name="Ma J."/>
        </authorList>
    </citation>
    <scope>NUCLEOTIDE SEQUENCE [LARGE SCALE GENOMIC DNA]</scope>
    <source>
        <strain evidence="4">CCUG 46385</strain>
    </source>
</reference>
<gene>
    <name evidence="3" type="ORF">ACFO4R_08550</name>
</gene>
<keyword evidence="4" id="KW-1185">Reference proteome</keyword>
<proteinExistence type="predicted"/>
<feature type="coiled-coil region" evidence="1">
    <location>
        <begin position="110"/>
        <end position="137"/>
    </location>
</feature>
<accession>A0ABV9QN24</accession>
<protein>
    <submittedName>
        <fullName evidence="3">Uncharacterized protein</fullName>
    </submittedName>
</protein>
<dbReference type="Proteomes" id="UP001595916">
    <property type="component" value="Unassembled WGS sequence"/>
</dbReference>
<evidence type="ECO:0000256" key="1">
    <source>
        <dbReference type="SAM" id="Coils"/>
    </source>
</evidence>
<evidence type="ECO:0000313" key="4">
    <source>
        <dbReference type="Proteomes" id="UP001595916"/>
    </source>
</evidence>
<keyword evidence="2" id="KW-1133">Transmembrane helix</keyword>
<keyword evidence="2" id="KW-0472">Membrane</keyword>
<dbReference type="EMBL" id="JBHSHL010000033">
    <property type="protein sequence ID" value="MFC4805132.1"/>
    <property type="molecule type" value="Genomic_DNA"/>
</dbReference>
<organism evidence="3 4">
    <name type="scientific">Filifactor villosus</name>
    <dbReference type="NCBI Taxonomy" id="29374"/>
    <lineage>
        <taxon>Bacteria</taxon>
        <taxon>Bacillati</taxon>
        <taxon>Bacillota</taxon>
        <taxon>Clostridia</taxon>
        <taxon>Peptostreptococcales</taxon>
        <taxon>Filifactoraceae</taxon>
        <taxon>Filifactor</taxon>
    </lineage>
</organism>
<keyword evidence="2" id="KW-0812">Transmembrane</keyword>
<evidence type="ECO:0000313" key="3">
    <source>
        <dbReference type="EMBL" id="MFC4805132.1"/>
    </source>
</evidence>
<name>A0ABV9QN24_9FIRM</name>
<dbReference type="RefSeq" id="WP_379788670.1">
    <property type="nucleotide sequence ID" value="NZ_JBHSHL010000033.1"/>
</dbReference>
<feature type="transmembrane region" description="Helical" evidence="2">
    <location>
        <begin position="6"/>
        <end position="23"/>
    </location>
</feature>
<sequence>MKKRSLFFAVILVISLFFNVLYIRDTYELKKSALYGLCSGVSNLTVAVSAVEFELERDEFQYDIMLDHDIETAITSIKHGESLLDISEPSSELGELKYYIASESSAPKDKERFLEDIRQIHSALKELEEALHREKSDENSTEAPVPDFSLSKGEIRQAFLDFSKKVGPLVDQKRN</sequence>